<evidence type="ECO:0000313" key="1">
    <source>
        <dbReference type="EMBL" id="GAH86141.1"/>
    </source>
</evidence>
<organism evidence="1">
    <name type="scientific">marine sediment metagenome</name>
    <dbReference type="NCBI Taxonomy" id="412755"/>
    <lineage>
        <taxon>unclassified sequences</taxon>
        <taxon>metagenomes</taxon>
        <taxon>ecological metagenomes</taxon>
    </lineage>
</organism>
<protein>
    <submittedName>
        <fullName evidence="1">Uncharacterized protein</fullName>
    </submittedName>
</protein>
<name>X1IUN8_9ZZZZ</name>
<gene>
    <name evidence="1" type="ORF">S03H2_56193</name>
</gene>
<comment type="caution">
    <text evidence="1">The sequence shown here is derived from an EMBL/GenBank/DDBJ whole genome shotgun (WGS) entry which is preliminary data.</text>
</comment>
<feature type="non-terminal residue" evidence="1">
    <location>
        <position position="38"/>
    </location>
</feature>
<dbReference type="AlphaFoldDB" id="X1IUN8"/>
<reference evidence="1" key="1">
    <citation type="journal article" date="2014" name="Front. Microbiol.">
        <title>High frequency of phylogenetically diverse reductive dehalogenase-homologous genes in deep subseafloor sedimentary metagenomes.</title>
        <authorList>
            <person name="Kawai M."/>
            <person name="Futagami T."/>
            <person name="Toyoda A."/>
            <person name="Takaki Y."/>
            <person name="Nishi S."/>
            <person name="Hori S."/>
            <person name="Arai W."/>
            <person name="Tsubouchi T."/>
            <person name="Morono Y."/>
            <person name="Uchiyama I."/>
            <person name="Ito T."/>
            <person name="Fujiyama A."/>
            <person name="Inagaki F."/>
            <person name="Takami H."/>
        </authorList>
    </citation>
    <scope>NUCLEOTIDE SEQUENCE</scope>
    <source>
        <strain evidence="1">Expedition CK06-06</strain>
    </source>
</reference>
<proteinExistence type="predicted"/>
<sequence>MKCERSMVELELELRVRPHKIIRTLEWQGEAKVKQRED</sequence>
<dbReference type="EMBL" id="BARU01035937">
    <property type="protein sequence ID" value="GAH86141.1"/>
    <property type="molecule type" value="Genomic_DNA"/>
</dbReference>
<accession>X1IUN8</accession>